<keyword evidence="9" id="KW-0547">Nucleotide-binding</keyword>
<sequence length="717" mass="77596">MEESEIDLRGLLGVLRRQLRLILVTLVAVVAAAVIGAFALTPVFSASALILVDPSGKNLLDPQSEFSSAGADSARIDSEVEILRSDSILLRVVSSQQLVADSEFGPSLGWRERLMAFLRLSDQQLPTGEDALNGTLSKLRNAVQVQRRGLTYLISVQAKSTNPETSARLANALADAYISEQLNSKIGSVLASRDILNARVNQARAAIVDSESSFDGFIEGNIDRISKESGSANLAQIQREIEALSAARQNDSALAAAARASLEQEDFQTLVATLQSDALSSLQAQREQLSATLANADSDSPAAADLRNQLAQINESLLNEARSQVDSLQSTVSLSEQREESLRQDLRSQVLRTNLSADVLTEIYSLQQSSEIARAQYQTLLSRVQDLDTQANLQVADSRIVSPALSPQSPAFPNRRLIIVLAGLFGLGLGVALAFLYENLIGGFTSEEQIEAVLKTRFASAVPLQNNKGDNQSYADLLIDKPLSIYAESIRRIRLTLDKPGARALGIRNGTQSKHAKCQVVMVSSAAPNDGKSTVALALARSYSLTGQSTLLIDCDLRKPSLHRHLNLSPSKGLQEFLGSSDEDNQVIKEIMATDPLLPSLNVILGDRQNQLPTDQLLAGVTFGRLIEAARKTFDVVIIDTPPVGPVVDGLYIAPFADVIVFVARWAATSQTDAKRAIESLRASKNPETEIVAVLNQQNESRSSYKQKYGQYYTAAY</sequence>
<dbReference type="Pfam" id="PF02706">
    <property type="entry name" value="Wzz"/>
    <property type="match status" value="1"/>
</dbReference>
<dbReference type="Pfam" id="PF13807">
    <property type="entry name" value="GNVR"/>
    <property type="match status" value="1"/>
</dbReference>
<feature type="transmembrane region" description="Helical" evidence="17">
    <location>
        <begin position="21"/>
        <end position="52"/>
    </location>
</feature>
<dbReference type="EC" id="2.7.10.2" evidence="4"/>
<dbReference type="GO" id="GO:0004713">
    <property type="term" value="F:protein tyrosine kinase activity"/>
    <property type="evidence" value="ECO:0007669"/>
    <property type="project" value="TreeGrafter"/>
</dbReference>
<dbReference type="PANTHER" id="PTHR32309">
    <property type="entry name" value="TYROSINE-PROTEIN KINASE"/>
    <property type="match status" value="1"/>
</dbReference>
<evidence type="ECO:0000256" key="1">
    <source>
        <dbReference type="ARBA" id="ARBA00004429"/>
    </source>
</evidence>
<dbReference type="InterPro" id="IPR003856">
    <property type="entry name" value="LPS_length_determ_N"/>
</dbReference>
<dbReference type="InterPro" id="IPR025669">
    <property type="entry name" value="AAA_dom"/>
</dbReference>
<dbReference type="Gene3D" id="3.40.50.300">
    <property type="entry name" value="P-loop containing nucleotide triphosphate hydrolases"/>
    <property type="match status" value="1"/>
</dbReference>
<evidence type="ECO:0000256" key="6">
    <source>
        <dbReference type="ARBA" id="ARBA00022519"/>
    </source>
</evidence>
<dbReference type="CDD" id="cd05387">
    <property type="entry name" value="BY-kinase"/>
    <property type="match status" value="1"/>
</dbReference>
<feature type="domain" description="AAA" evidence="19">
    <location>
        <begin position="531"/>
        <end position="647"/>
    </location>
</feature>
<keyword evidence="11" id="KW-0067">ATP-binding</keyword>
<keyword evidence="22" id="KW-1185">Reference proteome</keyword>
<proteinExistence type="inferred from homology"/>
<keyword evidence="16" id="KW-0175">Coiled coil</keyword>
<dbReference type="InterPro" id="IPR005702">
    <property type="entry name" value="Wzc-like_C"/>
</dbReference>
<evidence type="ECO:0000256" key="15">
    <source>
        <dbReference type="ARBA" id="ARBA00051245"/>
    </source>
</evidence>
<keyword evidence="12 17" id="KW-1133">Transmembrane helix</keyword>
<evidence type="ECO:0000256" key="8">
    <source>
        <dbReference type="ARBA" id="ARBA00022692"/>
    </source>
</evidence>
<dbReference type="EMBL" id="JAGXTP010000001">
    <property type="protein sequence ID" value="MBS3848532.1"/>
    <property type="molecule type" value="Genomic_DNA"/>
</dbReference>
<comment type="caution">
    <text evidence="21">The sequence shown here is derived from an EMBL/GenBank/DDBJ whole genome shotgun (WGS) entry which is preliminary data.</text>
</comment>
<comment type="similarity">
    <text evidence="2">Belongs to the CpsD/CapB family.</text>
</comment>
<organism evidence="21 22">
    <name type="scientific">Devosia litorisediminis</name>
    <dbReference type="NCBI Taxonomy" id="2829817"/>
    <lineage>
        <taxon>Bacteria</taxon>
        <taxon>Pseudomonadati</taxon>
        <taxon>Pseudomonadota</taxon>
        <taxon>Alphaproteobacteria</taxon>
        <taxon>Hyphomicrobiales</taxon>
        <taxon>Devosiaceae</taxon>
        <taxon>Devosia</taxon>
    </lineage>
</organism>
<feature type="domain" description="Polysaccharide chain length determinant N-terminal" evidence="18">
    <location>
        <begin position="5"/>
        <end position="94"/>
    </location>
</feature>
<accession>A0A942EAC2</accession>
<keyword evidence="5" id="KW-1003">Cell membrane</keyword>
<feature type="domain" description="Tyrosine-protein kinase G-rich" evidence="20">
    <location>
        <begin position="364"/>
        <end position="436"/>
    </location>
</feature>
<dbReference type="AlphaFoldDB" id="A0A942EAC2"/>
<comment type="catalytic activity">
    <reaction evidence="15">
        <text>L-tyrosyl-[protein] + ATP = O-phospho-L-tyrosyl-[protein] + ADP + H(+)</text>
        <dbReference type="Rhea" id="RHEA:10596"/>
        <dbReference type="Rhea" id="RHEA-COMP:10136"/>
        <dbReference type="Rhea" id="RHEA-COMP:20101"/>
        <dbReference type="ChEBI" id="CHEBI:15378"/>
        <dbReference type="ChEBI" id="CHEBI:30616"/>
        <dbReference type="ChEBI" id="CHEBI:46858"/>
        <dbReference type="ChEBI" id="CHEBI:61978"/>
        <dbReference type="ChEBI" id="CHEBI:456216"/>
        <dbReference type="EC" id="2.7.10.2"/>
    </reaction>
</comment>
<evidence type="ECO:0000256" key="12">
    <source>
        <dbReference type="ARBA" id="ARBA00022989"/>
    </source>
</evidence>
<reference evidence="21" key="1">
    <citation type="submission" date="2021-04" db="EMBL/GenBank/DDBJ databases">
        <title>Devosia litorisediminis sp. nov., isolated from a sand dune.</title>
        <authorList>
            <person name="Park S."/>
            <person name="Yoon J.-H."/>
        </authorList>
    </citation>
    <scope>NUCLEOTIDE SEQUENCE</scope>
    <source>
        <strain evidence="21">BSSL-BM10</strain>
    </source>
</reference>
<evidence type="ECO:0000313" key="21">
    <source>
        <dbReference type="EMBL" id="MBS3848532.1"/>
    </source>
</evidence>
<gene>
    <name evidence="21" type="ORF">KD146_07435</name>
</gene>
<keyword evidence="7" id="KW-0808">Transferase</keyword>
<evidence type="ECO:0000256" key="16">
    <source>
        <dbReference type="SAM" id="Coils"/>
    </source>
</evidence>
<dbReference type="RefSeq" id="WP_212658072.1">
    <property type="nucleotide sequence ID" value="NZ_JAGXTP010000001.1"/>
</dbReference>
<evidence type="ECO:0000256" key="11">
    <source>
        <dbReference type="ARBA" id="ARBA00022840"/>
    </source>
</evidence>
<dbReference type="SUPFAM" id="SSF52540">
    <property type="entry name" value="P-loop containing nucleoside triphosphate hydrolases"/>
    <property type="match status" value="1"/>
</dbReference>
<evidence type="ECO:0000256" key="4">
    <source>
        <dbReference type="ARBA" id="ARBA00011903"/>
    </source>
</evidence>
<feature type="coiled-coil region" evidence="16">
    <location>
        <begin position="279"/>
        <end position="338"/>
    </location>
</feature>
<comment type="subcellular location">
    <subcellularLocation>
        <location evidence="1">Cell inner membrane</location>
        <topology evidence="1">Multi-pass membrane protein</topology>
    </subcellularLocation>
</comment>
<evidence type="ECO:0000256" key="14">
    <source>
        <dbReference type="ARBA" id="ARBA00023137"/>
    </source>
</evidence>
<dbReference type="GO" id="GO:0005886">
    <property type="term" value="C:plasma membrane"/>
    <property type="evidence" value="ECO:0007669"/>
    <property type="project" value="UniProtKB-SubCell"/>
</dbReference>
<dbReference type="Proteomes" id="UP000678281">
    <property type="component" value="Unassembled WGS sequence"/>
</dbReference>
<evidence type="ECO:0000256" key="5">
    <source>
        <dbReference type="ARBA" id="ARBA00022475"/>
    </source>
</evidence>
<dbReference type="InterPro" id="IPR050445">
    <property type="entry name" value="Bact_polysacc_biosynth/exp"/>
</dbReference>
<keyword evidence="13 17" id="KW-0472">Membrane</keyword>
<protein>
    <recommendedName>
        <fullName evidence="4">non-specific protein-tyrosine kinase</fullName>
        <ecNumber evidence="4">2.7.10.2</ecNumber>
    </recommendedName>
</protein>
<evidence type="ECO:0000256" key="9">
    <source>
        <dbReference type="ARBA" id="ARBA00022741"/>
    </source>
</evidence>
<evidence type="ECO:0000256" key="13">
    <source>
        <dbReference type="ARBA" id="ARBA00023136"/>
    </source>
</evidence>
<evidence type="ECO:0000259" key="18">
    <source>
        <dbReference type="Pfam" id="PF02706"/>
    </source>
</evidence>
<keyword evidence="8 17" id="KW-0812">Transmembrane</keyword>
<dbReference type="Pfam" id="PF13614">
    <property type="entry name" value="AAA_31"/>
    <property type="match status" value="1"/>
</dbReference>
<keyword evidence="10" id="KW-0418">Kinase</keyword>
<keyword evidence="6" id="KW-0997">Cell inner membrane</keyword>
<comment type="similarity">
    <text evidence="3">Belongs to the etk/wzc family.</text>
</comment>
<evidence type="ECO:0000256" key="7">
    <source>
        <dbReference type="ARBA" id="ARBA00022679"/>
    </source>
</evidence>
<dbReference type="InterPro" id="IPR032807">
    <property type="entry name" value="GNVR"/>
</dbReference>
<evidence type="ECO:0000256" key="2">
    <source>
        <dbReference type="ARBA" id="ARBA00007316"/>
    </source>
</evidence>
<evidence type="ECO:0000256" key="3">
    <source>
        <dbReference type="ARBA" id="ARBA00008883"/>
    </source>
</evidence>
<evidence type="ECO:0000256" key="17">
    <source>
        <dbReference type="SAM" id="Phobius"/>
    </source>
</evidence>
<name>A0A942EAC2_9HYPH</name>
<evidence type="ECO:0000313" key="22">
    <source>
        <dbReference type="Proteomes" id="UP000678281"/>
    </source>
</evidence>
<evidence type="ECO:0000256" key="10">
    <source>
        <dbReference type="ARBA" id="ARBA00022777"/>
    </source>
</evidence>
<evidence type="ECO:0000259" key="19">
    <source>
        <dbReference type="Pfam" id="PF13614"/>
    </source>
</evidence>
<evidence type="ECO:0000259" key="20">
    <source>
        <dbReference type="Pfam" id="PF13807"/>
    </source>
</evidence>
<dbReference type="PANTHER" id="PTHR32309:SF13">
    <property type="entry name" value="FERRIC ENTEROBACTIN TRANSPORT PROTEIN FEPE"/>
    <property type="match status" value="1"/>
</dbReference>
<dbReference type="InterPro" id="IPR027417">
    <property type="entry name" value="P-loop_NTPase"/>
</dbReference>
<keyword evidence="14" id="KW-0829">Tyrosine-protein kinase</keyword>